<keyword evidence="3" id="KW-1185">Reference proteome</keyword>
<feature type="chain" id="PRO_5040869675" evidence="1">
    <location>
        <begin position="22"/>
        <end position="196"/>
    </location>
</feature>
<dbReference type="AlphaFoldDB" id="A0A9W6Z5L3"/>
<evidence type="ECO:0000313" key="2">
    <source>
        <dbReference type="EMBL" id="GMG44842.1"/>
    </source>
</evidence>
<protein>
    <submittedName>
        <fullName evidence="2">Unnamed protein product</fullName>
    </submittedName>
</protein>
<evidence type="ECO:0000313" key="3">
    <source>
        <dbReference type="Proteomes" id="UP001165063"/>
    </source>
</evidence>
<gene>
    <name evidence="2" type="ORF">Amon01_000678100</name>
</gene>
<organism evidence="2 3">
    <name type="scientific">Ambrosiozyma monospora</name>
    <name type="common">Yeast</name>
    <name type="synonym">Endomycopsis monosporus</name>
    <dbReference type="NCBI Taxonomy" id="43982"/>
    <lineage>
        <taxon>Eukaryota</taxon>
        <taxon>Fungi</taxon>
        <taxon>Dikarya</taxon>
        <taxon>Ascomycota</taxon>
        <taxon>Saccharomycotina</taxon>
        <taxon>Pichiomycetes</taxon>
        <taxon>Pichiales</taxon>
        <taxon>Pichiaceae</taxon>
        <taxon>Ambrosiozyma</taxon>
    </lineage>
</organism>
<dbReference type="EMBL" id="BSXU01004509">
    <property type="protein sequence ID" value="GMG44842.1"/>
    <property type="molecule type" value="Genomic_DNA"/>
</dbReference>
<keyword evidence="1" id="KW-0732">Signal</keyword>
<reference evidence="2" key="1">
    <citation type="submission" date="2023-04" db="EMBL/GenBank/DDBJ databases">
        <title>Ambrosiozyma monospora NBRC 1965.</title>
        <authorList>
            <person name="Ichikawa N."/>
            <person name="Sato H."/>
            <person name="Tonouchi N."/>
        </authorList>
    </citation>
    <scope>NUCLEOTIDE SEQUENCE</scope>
    <source>
        <strain evidence="2">NBRC 1965</strain>
    </source>
</reference>
<evidence type="ECO:0000256" key="1">
    <source>
        <dbReference type="SAM" id="SignalP"/>
    </source>
</evidence>
<name>A0A9W6Z5L3_AMBMO</name>
<accession>A0A9W6Z5L3</accession>
<feature type="signal peptide" evidence="1">
    <location>
        <begin position="1"/>
        <end position="21"/>
    </location>
</feature>
<sequence>MNFLISLFCLSTLSLIKNAMASDICDSAGNCVSPTEVGSLETYPRCNKHTYEFPCRNWDNRIFELYSTNSSNEESWWKMAWSPTISTSGAESNWQDLVSHCSDSSSGIGGIKCVSVGVSTILSSAIQYGLYINGSSSNFEYSDGSVNLDVGSASSGTKTFHNVSLSYQNVNLFSLDFDHDDSTVEIKASIHPDSYN</sequence>
<comment type="caution">
    <text evidence="2">The sequence shown here is derived from an EMBL/GenBank/DDBJ whole genome shotgun (WGS) entry which is preliminary data.</text>
</comment>
<dbReference type="Proteomes" id="UP001165063">
    <property type="component" value="Unassembled WGS sequence"/>
</dbReference>
<proteinExistence type="predicted"/>